<dbReference type="GO" id="GO:0046452">
    <property type="term" value="P:dihydrofolate metabolic process"/>
    <property type="evidence" value="ECO:0007669"/>
    <property type="project" value="TreeGrafter"/>
</dbReference>
<dbReference type="PANTHER" id="PTHR48069:SF3">
    <property type="entry name" value="DIHYDROFOLATE REDUCTASE"/>
    <property type="match status" value="1"/>
</dbReference>
<keyword evidence="8" id="KW-0812">Transmembrane</keyword>
<sequence>MFGFKKKHVPEIDPLQKELIENAQRRIKEKRGLFTHFVVFLVGAIGLIIISQVLMQSEPIKFLGVEWWIWVLFVWLLLLIYHAFKVFITNRLLGPEWEKKQYNRLVQKQQERIAQLESKINSEKPLPKTKIISQPSNNKTLTMIAAAGSNNELGKDGDLVWHLPDDFKRFKAITTGHHIIMGRKTFESFPKPLPNRTHIVLTRDKNYKTSQAIVVHDMETALAAASEDEKPFIIGGGEIYQLALPYATHIELTRVHGSFTADAFFPEIDTNEWNLINKEHHPKDDKHDYAFDFETWKRK</sequence>
<comment type="similarity">
    <text evidence="2">Belongs to the dihydrofolate reductase family.</text>
</comment>
<dbReference type="FunFam" id="3.40.430.10:FF:000001">
    <property type="entry name" value="Dihydrofolate reductase"/>
    <property type="match status" value="1"/>
</dbReference>
<dbReference type="Gene3D" id="3.40.430.10">
    <property type="entry name" value="Dihydrofolate Reductase, subunit A"/>
    <property type="match status" value="1"/>
</dbReference>
<feature type="domain" description="DHFR" evidence="9">
    <location>
        <begin position="140"/>
        <end position="298"/>
    </location>
</feature>
<name>A0A090PXU0_9FLAO</name>
<evidence type="ECO:0000256" key="3">
    <source>
        <dbReference type="ARBA" id="ARBA00012856"/>
    </source>
</evidence>
<dbReference type="Pfam" id="PF00186">
    <property type="entry name" value="DHFR_1"/>
    <property type="match status" value="1"/>
</dbReference>
<comment type="caution">
    <text evidence="10">The sequence shown here is derived from an EMBL/GenBank/DDBJ whole genome shotgun (WGS) entry which is preliminary data.</text>
</comment>
<keyword evidence="6 10" id="KW-0560">Oxidoreductase</keyword>
<dbReference type="PROSITE" id="PS51330">
    <property type="entry name" value="DHFR_2"/>
    <property type="match status" value="1"/>
</dbReference>
<dbReference type="STRING" id="319236.BST91_12385"/>
<dbReference type="PRINTS" id="PR00070">
    <property type="entry name" value="DHFR"/>
</dbReference>
<dbReference type="GO" id="GO:0006730">
    <property type="term" value="P:one-carbon metabolic process"/>
    <property type="evidence" value="ECO:0007669"/>
    <property type="project" value="UniProtKB-KW"/>
</dbReference>
<reference evidence="10" key="1">
    <citation type="journal article" date="2014" name="Genome Announc.">
        <title>Draft Genome Sequences of Marine Flavobacterium Nonlabens Strains NR17, NR24, NR27, NR32, NR33, and Ara13.</title>
        <authorList>
            <person name="Nakanishi M."/>
            <person name="Meirelles P."/>
            <person name="Suzuki R."/>
            <person name="Takatani N."/>
            <person name="Mino S."/>
            <person name="Suda W."/>
            <person name="Oshima K."/>
            <person name="Hattori M."/>
            <person name="Ohkuma M."/>
            <person name="Hosokawa M."/>
            <person name="Miyashita K."/>
            <person name="Thompson F.L."/>
            <person name="Niwa A."/>
            <person name="Sawabe T."/>
            <person name="Sawabe T."/>
        </authorList>
    </citation>
    <scope>NUCLEOTIDE SEQUENCE [LARGE SCALE GENOMIC DNA]</scope>
    <source>
        <strain evidence="10">JCM 19294</strain>
    </source>
</reference>
<dbReference type="InterPro" id="IPR012259">
    <property type="entry name" value="DHFR"/>
</dbReference>
<dbReference type="GO" id="GO:0070401">
    <property type="term" value="F:NADP+ binding"/>
    <property type="evidence" value="ECO:0007669"/>
    <property type="project" value="UniProtKB-ARBA"/>
</dbReference>
<organism evidence="10 11">
    <name type="scientific">Nonlabens tegetincola</name>
    <dbReference type="NCBI Taxonomy" id="323273"/>
    <lineage>
        <taxon>Bacteria</taxon>
        <taxon>Pseudomonadati</taxon>
        <taxon>Bacteroidota</taxon>
        <taxon>Flavobacteriia</taxon>
        <taxon>Flavobacteriales</taxon>
        <taxon>Flavobacteriaceae</taxon>
        <taxon>Nonlabens</taxon>
    </lineage>
</organism>
<dbReference type="EMBL" id="BBML01000001">
    <property type="protein sequence ID" value="GAK95669.1"/>
    <property type="molecule type" value="Genomic_DNA"/>
</dbReference>
<dbReference type="AlphaFoldDB" id="A0A090PXU0"/>
<dbReference type="CDD" id="cd00209">
    <property type="entry name" value="DHFR"/>
    <property type="match status" value="1"/>
</dbReference>
<feature type="transmembrane region" description="Helical" evidence="8">
    <location>
        <begin position="67"/>
        <end position="84"/>
    </location>
</feature>
<keyword evidence="11" id="KW-1185">Reference proteome</keyword>
<evidence type="ECO:0000313" key="10">
    <source>
        <dbReference type="EMBL" id="GAK95669.1"/>
    </source>
</evidence>
<dbReference type="InterPro" id="IPR025698">
    <property type="entry name" value="2TM_dom"/>
</dbReference>
<dbReference type="eggNOG" id="COG0262">
    <property type="taxonomic scope" value="Bacteria"/>
</dbReference>
<comment type="pathway">
    <text evidence="1">Cofactor biosynthesis; tetrahydrofolate biosynthesis; 5,6,7,8-tetrahydrofolate from 7,8-dihydrofolate: step 1/1.</text>
</comment>
<dbReference type="GO" id="GO:0046654">
    <property type="term" value="P:tetrahydrofolate biosynthetic process"/>
    <property type="evidence" value="ECO:0007669"/>
    <property type="project" value="UniProtKB-UniPathway"/>
</dbReference>
<evidence type="ECO:0000256" key="2">
    <source>
        <dbReference type="ARBA" id="ARBA00009539"/>
    </source>
</evidence>
<dbReference type="GO" id="GO:0046655">
    <property type="term" value="P:folic acid metabolic process"/>
    <property type="evidence" value="ECO:0007669"/>
    <property type="project" value="TreeGrafter"/>
</dbReference>
<accession>A0A090PXU0</accession>
<evidence type="ECO:0000256" key="8">
    <source>
        <dbReference type="SAM" id="Phobius"/>
    </source>
</evidence>
<dbReference type="InterPro" id="IPR024072">
    <property type="entry name" value="DHFR-like_dom_sf"/>
</dbReference>
<keyword evidence="8" id="KW-1133">Transmembrane helix</keyword>
<dbReference type="GO" id="GO:0004146">
    <property type="term" value="F:dihydrofolate reductase activity"/>
    <property type="evidence" value="ECO:0007669"/>
    <property type="project" value="UniProtKB-EC"/>
</dbReference>
<evidence type="ECO:0000259" key="9">
    <source>
        <dbReference type="PROSITE" id="PS51330"/>
    </source>
</evidence>
<dbReference type="SUPFAM" id="SSF53597">
    <property type="entry name" value="Dihydrofolate reductase-like"/>
    <property type="match status" value="1"/>
</dbReference>
<protein>
    <recommendedName>
        <fullName evidence="3">dihydrofolate reductase</fullName>
        <ecNumber evidence="3">1.5.1.3</ecNumber>
    </recommendedName>
</protein>
<dbReference type="Pfam" id="PF13239">
    <property type="entry name" value="2TM"/>
    <property type="match status" value="1"/>
</dbReference>
<dbReference type="PANTHER" id="PTHR48069">
    <property type="entry name" value="DIHYDROFOLATE REDUCTASE"/>
    <property type="match status" value="1"/>
</dbReference>
<proteinExistence type="inferred from homology"/>
<dbReference type="Proteomes" id="UP000029221">
    <property type="component" value="Unassembled WGS sequence"/>
</dbReference>
<dbReference type="UniPathway" id="UPA00077">
    <property type="reaction ID" value="UER00158"/>
</dbReference>
<gene>
    <name evidence="10" type="ORF">JCM19294_2451</name>
</gene>
<evidence type="ECO:0000256" key="6">
    <source>
        <dbReference type="ARBA" id="ARBA00023002"/>
    </source>
</evidence>
<dbReference type="EC" id="1.5.1.3" evidence="3"/>
<keyword evidence="8" id="KW-0472">Membrane</keyword>
<feature type="transmembrane region" description="Helical" evidence="8">
    <location>
        <begin position="33"/>
        <end position="55"/>
    </location>
</feature>
<comment type="function">
    <text evidence="7">Key enzyme in folate metabolism. Catalyzes an essential reaction for de novo glycine and purine synthesis, and for DNA precursor synthesis.</text>
</comment>
<keyword evidence="5" id="KW-0521">NADP</keyword>
<dbReference type="GO" id="GO:0005829">
    <property type="term" value="C:cytosol"/>
    <property type="evidence" value="ECO:0007669"/>
    <property type="project" value="TreeGrafter"/>
</dbReference>
<keyword evidence="4" id="KW-0554">One-carbon metabolism</keyword>
<evidence type="ECO:0000256" key="5">
    <source>
        <dbReference type="ARBA" id="ARBA00022857"/>
    </source>
</evidence>
<evidence type="ECO:0000256" key="7">
    <source>
        <dbReference type="ARBA" id="ARBA00025067"/>
    </source>
</evidence>
<evidence type="ECO:0000313" key="11">
    <source>
        <dbReference type="Proteomes" id="UP000029221"/>
    </source>
</evidence>
<evidence type="ECO:0000256" key="4">
    <source>
        <dbReference type="ARBA" id="ARBA00022563"/>
    </source>
</evidence>
<dbReference type="RefSeq" id="WP_042276327.1">
    <property type="nucleotide sequence ID" value="NZ_BBML01000001.1"/>
</dbReference>
<dbReference type="InterPro" id="IPR001796">
    <property type="entry name" value="DHFR_dom"/>
</dbReference>
<evidence type="ECO:0000256" key="1">
    <source>
        <dbReference type="ARBA" id="ARBA00004903"/>
    </source>
</evidence>